<feature type="domain" description="Protein kinase" evidence="8">
    <location>
        <begin position="975"/>
        <end position="1239"/>
    </location>
</feature>
<dbReference type="InterPro" id="IPR000719">
    <property type="entry name" value="Prot_kinase_dom"/>
</dbReference>
<evidence type="ECO:0000256" key="5">
    <source>
        <dbReference type="PROSITE-ProRule" id="PRU00023"/>
    </source>
</evidence>
<dbReference type="PROSITE" id="PS00107">
    <property type="entry name" value="PROTEIN_KINASE_ATP"/>
    <property type="match status" value="1"/>
</dbReference>
<dbReference type="SMART" id="SM00248">
    <property type="entry name" value="ANK"/>
    <property type="match status" value="13"/>
</dbReference>
<dbReference type="Proteomes" id="UP000515163">
    <property type="component" value="Unplaced"/>
</dbReference>
<feature type="repeat" description="ANK" evidence="5">
    <location>
        <begin position="13"/>
        <end position="45"/>
    </location>
</feature>
<dbReference type="GO" id="GO:0004842">
    <property type="term" value="F:ubiquitin-protein transferase activity"/>
    <property type="evidence" value="ECO:0007669"/>
    <property type="project" value="TreeGrafter"/>
</dbReference>
<dbReference type="PANTHER" id="PTHR24171:SF11">
    <property type="entry name" value="26S PROTEASOME NON-ATPASE REGULATORY SUBUNIT 10"/>
    <property type="match status" value="1"/>
</dbReference>
<feature type="domain" description="KEN" evidence="9">
    <location>
        <begin position="1242"/>
        <end position="1383"/>
    </location>
</feature>
<evidence type="ECO:0000256" key="6">
    <source>
        <dbReference type="PROSITE-ProRule" id="PRU10141"/>
    </source>
</evidence>
<dbReference type="Pfam" id="PF00023">
    <property type="entry name" value="Ank"/>
    <property type="match status" value="1"/>
</dbReference>
<sequence length="1383" mass="155399">INAGADVNKTDNYGKTALFSAASNDNESIVRELINAGADVNKTDNYGKTALFSAASNDHESIIQALIDAGADVHKFDDGGKTALFSAASNDNESIVRALINAGADAKKTDKYGQTALFSAVTNDNAIIVQALIDAGADVNKTDKYGQTALFSAARNDNAIIVQTLIDAGADCNKANNDGKTALFSAVTNDNAIIVQALIDAGADINKVNNDSQTALFCVSRFSSDDSIGLLIDKGCDVNLPDNKGETPLFHFVRLDLDIHVKILVEKGKALINVRNHHGRTPLFYALQRSPVVALYLLYNGGNLYLKDNCNLSILSFFIEEMLHNENPFYRFDLTEQLNLLHRKGVTKIIMVKALIEVLFCKIVLMCTPLGEVKTSYSYFVHKECLSEFLSRADDQTKITIENILEQISSEQLSQVVPSFVNLGADPNSVDSHGNTLLHYVTLLPFVGVSQTEVMETCHLLRRHGTTMNIKNHQGQTPLLFCLSELSLHTKWLLRTDDVKMLVEICRLLLNCGTKVNDTLPNGKSVFHLIIDLFQKGLRLQDEAVRKEVLNEMFNLLQLFSDANCKQAESFKNSSGHLYLLLHSWASLTLPSSENYSSNVTHNYTFEKLLKAILQLLLKCGAKPNARDDDERTPLHQCKTWSAVKLLIDAGAKRDAVDSSGHPPLFAAAERRTFLRRTDCFYQDVLGDPETFWRTAIKMKLHPWTVDQDNNSVLSIMIKCQAFVLAKALIEVICVDKHIESDTIAYPLLNVICKDQSTQTRWKANLVKIILNSRKKIANLDVPLRFCCKNILELGSSDDSSSDIISDDSSSDIISDDSSIDSSISDDSSIDISDDSLSESLHSSKGTKRKFFDKFKKYSKTQPMLKKRKTVAQCSTEETGKAENWKDLVPSDSVHCEIAEMLLSYGANFRIPDSTGESCLDLAETCPELKHLLTKPIDVSKISKRIPWDSVSKRYETTLTKVSRGQEREIVGSFWYHKDHIGRGSYGLVFTGINENDGREVAIKQIQKSRMVRPEDKREITNLAKLADCKQVVSYVCFLEDIHFSYIVLELMEGDLEHYFNEGAVDKSKSVLLCKDVIKGLRYLHEKKIIHRDLKPGNILYKTHPRLCLKIADFGLSRDCVNGSSTTEFSRSRTIVGTEGWIAPEILTSTSKSKGHFTENSDTFSCGLLLHYILSEQKHPFSPTSSSALHLIEDNIKKDQMQGWDDHISPEATDLIKKMLKKSVGERISPTDALAHPLFWTNSKRKDFLVAVGNQPEFELWPSYRNFPETDLEKDLNSSMIFKRVVKCKSWDNSRNNLMRKFYHEMTAKKWRNYDTKSIVDLVRLIRNGYAHSHTLSEEIKEMLSTNFDYLDYFPDLVMEVFKAVTVHKWTLSRPQIKDAMTK</sequence>
<proteinExistence type="predicted"/>
<dbReference type="GO" id="GO:0031436">
    <property type="term" value="C:BRCA1-BARD1 complex"/>
    <property type="evidence" value="ECO:0007669"/>
    <property type="project" value="TreeGrafter"/>
</dbReference>
<dbReference type="InterPro" id="IPR038357">
    <property type="entry name" value="KEN_sf"/>
</dbReference>
<gene>
    <name evidence="11" type="primary">LOC116299502</name>
</gene>
<feature type="repeat" description="ANK" evidence="5">
    <location>
        <begin position="79"/>
        <end position="111"/>
    </location>
</feature>
<evidence type="ECO:0000256" key="4">
    <source>
        <dbReference type="ARBA" id="ARBA00023043"/>
    </source>
</evidence>
<dbReference type="PROSITE" id="PS00108">
    <property type="entry name" value="PROTEIN_KINASE_ST"/>
    <property type="match status" value="1"/>
</dbReference>
<feature type="repeat" description="ANK" evidence="5">
    <location>
        <begin position="112"/>
        <end position="144"/>
    </location>
</feature>
<dbReference type="Gene3D" id="1.10.510.10">
    <property type="entry name" value="Transferase(Phosphotransferase) domain 1"/>
    <property type="match status" value="1"/>
</dbReference>
<dbReference type="FunCoup" id="A0A6P8I7N3">
    <property type="interactions" value="467"/>
</dbReference>
<dbReference type="KEGG" id="aten:116299502"/>
<dbReference type="Gene3D" id="1.25.40.20">
    <property type="entry name" value="Ankyrin repeat-containing domain"/>
    <property type="match status" value="3"/>
</dbReference>
<dbReference type="SUPFAM" id="SSF48403">
    <property type="entry name" value="Ankyrin repeat"/>
    <property type="match status" value="2"/>
</dbReference>
<dbReference type="GO" id="GO:0070531">
    <property type="term" value="C:BRCA1-A complex"/>
    <property type="evidence" value="ECO:0007669"/>
    <property type="project" value="TreeGrafter"/>
</dbReference>
<evidence type="ECO:0000256" key="3">
    <source>
        <dbReference type="ARBA" id="ARBA00022840"/>
    </source>
</evidence>
<dbReference type="InterPro" id="IPR010513">
    <property type="entry name" value="KEN_dom"/>
</dbReference>
<dbReference type="Pfam" id="PF06479">
    <property type="entry name" value="Ribonuc_2-5A"/>
    <property type="match status" value="1"/>
</dbReference>
<dbReference type="Gene3D" id="1.20.1440.180">
    <property type="entry name" value="KEN domain"/>
    <property type="match status" value="1"/>
</dbReference>
<dbReference type="InterPro" id="IPR017441">
    <property type="entry name" value="Protein_kinase_ATP_BS"/>
</dbReference>
<dbReference type="Pfam" id="PF00069">
    <property type="entry name" value="Pkinase"/>
    <property type="match status" value="1"/>
</dbReference>
<feature type="compositionally biased region" description="Acidic residues" evidence="7">
    <location>
        <begin position="805"/>
        <end position="819"/>
    </location>
</feature>
<feature type="non-terminal residue" evidence="11">
    <location>
        <position position="1"/>
    </location>
</feature>
<dbReference type="Gene3D" id="3.30.200.20">
    <property type="entry name" value="Phosphorylase Kinase, domain 1"/>
    <property type="match status" value="1"/>
</dbReference>
<reference evidence="11" key="1">
    <citation type="submission" date="2025-08" db="UniProtKB">
        <authorList>
            <consortium name="RefSeq"/>
        </authorList>
    </citation>
    <scope>IDENTIFICATION</scope>
    <source>
        <tissue evidence="11">Tentacle</tissue>
    </source>
</reference>
<dbReference type="InterPro" id="IPR002110">
    <property type="entry name" value="Ankyrin_rpt"/>
</dbReference>
<dbReference type="PROSITE" id="PS50297">
    <property type="entry name" value="ANK_REP_REGION"/>
    <property type="match status" value="6"/>
</dbReference>
<dbReference type="SUPFAM" id="SSF56112">
    <property type="entry name" value="Protein kinase-like (PK-like)"/>
    <property type="match status" value="1"/>
</dbReference>
<evidence type="ECO:0000256" key="2">
    <source>
        <dbReference type="ARBA" id="ARBA00022741"/>
    </source>
</evidence>
<dbReference type="InterPro" id="IPR008271">
    <property type="entry name" value="Ser/Thr_kinase_AS"/>
</dbReference>
<dbReference type="GeneID" id="116299502"/>
<dbReference type="GO" id="GO:0004540">
    <property type="term" value="F:RNA nuclease activity"/>
    <property type="evidence" value="ECO:0007669"/>
    <property type="project" value="InterPro"/>
</dbReference>
<keyword evidence="4 5" id="KW-0040">ANK repeat</keyword>
<dbReference type="PANTHER" id="PTHR24171">
    <property type="entry name" value="ANKYRIN REPEAT DOMAIN-CONTAINING PROTEIN 39-RELATED"/>
    <property type="match status" value="1"/>
</dbReference>
<evidence type="ECO:0000256" key="1">
    <source>
        <dbReference type="ARBA" id="ARBA00022737"/>
    </source>
</evidence>
<accession>A0A6P8I7N3</accession>
<dbReference type="InterPro" id="IPR011009">
    <property type="entry name" value="Kinase-like_dom_sf"/>
</dbReference>
<dbReference type="OrthoDB" id="195446at2759"/>
<feature type="repeat" description="ANK" evidence="5">
    <location>
        <begin position="46"/>
        <end position="78"/>
    </location>
</feature>
<feature type="region of interest" description="Disordered" evidence="7">
    <location>
        <begin position="797"/>
        <end position="842"/>
    </location>
</feature>
<evidence type="ECO:0000256" key="7">
    <source>
        <dbReference type="SAM" id="MobiDB-lite"/>
    </source>
</evidence>
<dbReference type="GO" id="GO:0004672">
    <property type="term" value="F:protein kinase activity"/>
    <property type="evidence" value="ECO:0007669"/>
    <property type="project" value="InterPro"/>
</dbReference>
<dbReference type="PROSITE" id="PS51392">
    <property type="entry name" value="KEN"/>
    <property type="match status" value="1"/>
</dbReference>
<name>A0A6P8I7N3_ACTTE</name>
<organism evidence="10 11">
    <name type="scientific">Actinia tenebrosa</name>
    <name type="common">Australian red waratah sea anemone</name>
    <dbReference type="NCBI Taxonomy" id="6105"/>
    <lineage>
        <taxon>Eukaryota</taxon>
        <taxon>Metazoa</taxon>
        <taxon>Cnidaria</taxon>
        <taxon>Anthozoa</taxon>
        <taxon>Hexacorallia</taxon>
        <taxon>Actiniaria</taxon>
        <taxon>Actiniidae</taxon>
        <taxon>Actinia</taxon>
    </lineage>
</organism>
<keyword evidence="3 6" id="KW-0067">ATP-binding</keyword>
<dbReference type="GO" id="GO:0005524">
    <property type="term" value="F:ATP binding"/>
    <property type="evidence" value="ECO:0007669"/>
    <property type="project" value="UniProtKB-UniRule"/>
</dbReference>
<dbReference type="InterPro" id="IPR036770">
    <property type="entry name" value="Ankyrin_rpt-contain_sf"/>
</dbReference>
<dbReference type="SMART" id="SM00220">
    <property type="entry name" value="S_TKc"/>
    <property type="match status" value="1"/>
</dbReference>
<feature type="repeat" description="ANK" evidence="5">
    <location>
        <begin position="145"/>
        <end position="177"/>
    </location>
</feature>
<feature type="compositionally biased region" description="Acidic residues" evidence="7">
    <location>
        <begin position="828"/>
        <end position="837"/>
    </location>
</feature>
<feature type="repeat" description="ANK" evidence="5">
    <location>
        <begin position="178"/>
        <end position="210"/>
    </location>
</feature>
<evidence type="ECO:0000259" key="9">
    <source>
        <dbReference type="PROSITE" id="PS51392"/>
    </source>
</evidence>
<dbReference type="InParanoid" id="A0A6P8I7N3"/>
<dbReference type="PROSITE" id="PS50011">
    <property type="entry name" value="PROTEIN_KINASE_DOM"/>
    <property type="match status" value="1"/>
</dbReference>
<evidence type="ECO:0000313" key="11">
    <source>
        <dbReference type="RefSeq" id="XP_031564023.1"/>
    </source>
</evidence>
<keyword evidence="10" id="KW-1185">Reference proteome</keyword>
<dbReference type="PROSITE" id="PS50088">
    <property type="entry name" value="ANK_REPEAT"/>
    <property type="match status" value="6"/>
</dbReference>
<evidence type="ECO:0000313" key="10">
    <source>
        <dbReference type="Proteomes" id="UP000515163"/>
    </source>
</evidence>
<feature type="binding site" evidence="6">
    <location>
        <position position="1004"/>
    </location>
    <ligand>
        <name>ATP</name>
        <dbReference type="ChEBI" id="CHEBI:30616"/>
    </ligand>
</feature>
<evidence type="ECO:0000259" key="8">
    <source>
        <dbReference type="PROSITE" id="PS50011"/>
    </source>
</evidence>
<dbReference type="GO" id="GO:0085020">
    <property type="term" value="P:protein K6-linked ubiquitination"/>
    <property type="evidence" value="ECO:0007669"/>
    <property type="project" value="TreeGrafter"/>
</dbReference>
<dbReference type="RefSeq" id="XP_031564023.1">
    <property type="nucleotide sequence ID" value="XM_031708163.1"/>
</dbReference>
<dbReference type="GO" id="GO:0006397">
    <property type="term" value="P:mRNA processing"/>
    <property type="evidence" value="ECO:0007669"/>
    <property type="project" value="InterPro"/>
</dbReference>
<keyword evidence="1" id="KW-0677">Repeat</keyword>
<protein>
    <submittedName>
        <fullName evidence="11">Uncharacterized protein LOC116299502</fullName>
    </submittedName>
</protein>
<dbReference type="Pfam" id="PF12796">
    <property type="entry name" value="Ank_2"/>
    <property type="match status" value="3"/>
</dbReference>
<keyword evidence="2 6" id="KW-0547">Nucleotide-binding</keyword>